<dbReference type="RefSeq" id="WP_070938109.1">
    <property type="nucleotide sequence ID" value="NZ_MLIK01000019.1"/>
</dbReference>
<accession>A0A1S1L465</accession>
<evidence type="ECO:0000259" key="1">
    <source>
        <dbReference type="Pfam" id="PF12697"/>
    </source>
</evidence>
<dbReference type="InterPro" id="IPR000073">
    <property type="entry name" value="AB_hydrolase_1"/>
</dbReference>
<protein>
    <submittedName>
        <fullName evidence="2">Alpha/beta hydrolase</fullName>
    </submittedName>
</protein>
<dbReference type="OrthoDB" id="5422338at2"/>
<dbReference type="GO" id="GO:0016787">
    <property type="term" value="F:hydrolase activity"/>
    <property type="evidence" value="ECO:0007669"/>
    <property type="project" value="UniProtKB-KW"/>
</dbReference>
<keyword evidence="2" id="KW-0378">Hydrolase</keyword>
<proteinExistence type="predicted"/>
<dbReference type="GO" id="GO:0016020">
    <property type="term" value="C:membrane"/>
    <property type="evidence" value="ECO:0007669"/>
    <property type="project" value="TreeGrafter"/>
</dbReference>
<dbReference type="GeneID" id="57167850"/>
<dbReference type="PANTHER" id="PTHR43798">
    <property type="entry name" value="MONOACYLGLYCEROL LIPASE"/>
    <property type="match status" value="1"/>
</dbReference>
<dbReference type="PANTHER" id="PTHR43798:SF33">
    <property type="entry name" value="HYDROLASE, PUTATIVE (AFU_ORTHOLOGUE AFUA_2G14860)-RELATED"/>
    <property type="match status" value="1"/>
</dbReference>
<sequence length="324" mass="34897">MTRNSATETAWRQREDFFTAADGTRIGFSDTGNRAAGGAGLRTGGSSAVTVLFLHGWTQNREAWDDVAGPLHERHPELRIIALDHRGHGKSDPAPGGTVNVRQLAADAADFINTEIPTGQIVIVGHSMGGMTMMGLGEYHPDLVAQRISAAVFVATSAGRLLHRLRVVPPVFTIVKAVILGVVAQGWFLQQGYLMRPIISTLVFGRDPRPYDVGRVWDQIRSGTPRSYKDAAESMVLHEDLTEGLSAYRGKPSAVLAGARDFLTPAGDSRIIASALQTNELRTYPGSGHMLPNERASEVINEVVTVLEAISQEPAARVTRESAG</sequence>
<dbReference type="AlphaFoldDB" id="A0A1S1L465"/>
<evidence type="ECO:0000313" key="2">
    <source>
        <dbReference type="EMBL" id="OHU21644.1"/>
    </source>
</evidence>
<dbReference type="Proteomes" id="UP000179616">
    <property type="component" value="Unassembled WGS sequence"/>
</dbReference>
<dbReference type="SUPFAM" id="SSF53474">
    <property type="entry name" value="alpha/beta-Hydrolases"/>
    <property type="match status" value="1"/>
</dbReference>
<reference evidence="2 3" key="1">
    <citation type="submission" date="2016-10" db="EMBL/GenBank/DDBJ databases">
        <title>Evaluation of Human, Veterinary and Environmental Mycobacterium chelonae Isolates by Core Genome Phylogenomic Analysis, Targeted Gene Comparison, and Anti-microbial Susceptibility Patterns: A Tale of Mistaken Identities.</title>
        <authorList>
            <person name="Fogelson S.B."/>
            <person name="Camus A.C."/>
            <person name="Lorenz W."/>
            <person name="Vasireddy R."/>
            <person name="Vasireddy S."/>
            <person name="Smith T."/>
            <person name="Brown-Elliott B.A."/>
            <person name="Wallace R.J.Jr."/>
            <person name="Hasan N.A."/>
            <person name="Reischl U."/>
            <person name="Sanchez S."/>
        </authorList>
    </citation>
    <scope>NUCLEOTIDE SEQUENCE [LARGE SCALE GENOMIC DNA]</scope>
    <source>
        <strain evidence="2 3">1559</strain>
    </source>
</reference>
<dbReference type="InterPro" id="IPR029058">
    <property type="entry name" value="AB_hydrolase_fold"/>
</dbReference>
<dbReference type="InterPro" id="IPR050266">
    <property type="entry name" value="AB_hydrolase_sf"/>
</dbReference>
<organism evidence="2 3">
    <name type="scientific">Mycobacteroides franklinii</name>
    <dbReference type="NCBI Taxonomy" id="948102"/>
    <lineage>
        <taxon>Bacteria</taxon>
        <taxon>Bacillati</taxon>
        <taxon>Actinomycetota</taxon>
        <taxon>Actinomycetes</taxon>
        <taxon>Mycobacteriales</taxon>
        <taxon>Mycobacteriaceae</taxon>
        <taxon>Mycobacteroides</taxon>
    </lineage>
</organism>
<dbReference type="PRINTS" id="PR00111">
    <property type="entry name" value="ABHYDROLASE"/>
</dbReference>
<dbReference type="EMBL" id="MLIK01000019">
    <property type="protein sequence ID" value="OHU21644.1"/>
    <property type="molecule type" value="Genomic_DNA"/>
</dbReference>
<name>A0A1S1L465_9MYCO</name>
<dbReference type="Gene3D" id="3.40.50.1820">
    <property type="entry name" value="alpha/beta hydrolase"/>
    <property type="match status" value="1"/>
</dbReference>
<feature type="domain" description="AB hydrolase-1" evidence="1">
    <location>
        <begin position="51"/>
        <end position="300"/>
    </location>
</feature>
<evidence type="ECO:0000313" key="3">
    <source>
        <dbReference type="Proteomes" id="UP000179616"/>
    </source>
</evidence>
<dbReference type="STRING" id="948102.BKG76_13660"/>
<comment type="caution">
    <text evidence="2">The sequence shown here is derived from an EMBL/GenBank/DDBJ whole genome shotgun (WGS) entry which is preliminary data.</text>
</comment>
<gene>
    <name evidence="2" type="ORF">BKG76_13660</name>
</gene>
<dbReference type="Pfam" id="PF12697">
    <property type="entry name" value="Abhydrolase_6"/>
    <property type="match status" value="1"/>
</dbReference>